<evidence type="ECO:0000259" key="6">
    <source>
        <dbReference type="Pfam" id="PF25989"/>
    </source>
</evidence>
<evidence type="ECO:0000313" key="8">
    <source>
        <dbReference type="Proteomes" id="UP000319143"/>
    </source>
</evidence>
<dbReference type="SUPFAM" id="SSF111369">
    <property type="entry name" value="HlyD-like secretion proteins"/>
    <property type="match status" value="2"/>
</dbReference>
<dbReference type="Gene3D" id="2.40.50.100">
    <property type="match status" value="2"/>
</dbReference>
<comment type="similarity">
    <text evidence="1">Belongs to the membrane fusion protein (MFP) (TC 8.A.1) family.</text>
</comment>
<dbReference type="Pfam" id="PF25917">
    <property type="entry name" value="BSH_RND"/>
    <property type="match status" value="1"/>
</dbReference>
<dbReference type="OrthoDB" id="9806939at2"/>
<keyword evidence="2" id="KW-0175">Coiled coil</keyword>
<dbReference type="PANTHER" id="PTHR30469:SF37">
    <property type="entry name" value="RAGD PROTEIN"/>
    <property type="match status" value="1"/>
</dbReference>
<evidence type="ECO:0000313" key="7">
    <source>
        <dbReference type="EMBL" id="TWU35874.1"/>
    </source>
</evidence>
<dbReference type="Gene3D" id="2.40.30.170">
    <property type="match status" value="1"/>
</dbReference>
<proteinExistence type="inferred from homology"/>
<evidence type="ECO:0000259" key="4">
    <source>
        <dbReference type="Pfam" id="PF25917"/>
    </source>
</evidence>
<feature type="signal peptide" evidence="3">
    <location>
        <begin position="1"/>
        <end position="29"/>
    </location>
</feature>
<gene>
    <name evidence="7" type="primary">mdtA_5</name>
    <name evidence="7" type="ORF">Poly41_36250</name>
</gene>
<dbReference type="Gene3D" id="2.40.420.20">
    <property type="match status" value="1"/>
</dbReference>
<reference evidence="7 8" key="1">
    <citation type="submission" date="2019-02" db="EMBL/GenBank/DDBJ databases">
        <title>Deep-cultivation of Planctomycetes and their phenomic and genomic characterization uncovers novel biology.</title>
        <authorList>
            <person name="Wiegand S."/>
            <person name="Jogler M."/>
            <person name="Boedeker C."/>
            <person name="Pinto D."/>
            <person name="Vollmers J."/>
            <person name="Rivas-Marin E."/>
            <person name="Kohn T."/>
            <person name="Peeters S.H."/>
            <person name="Heuer A."/>
            <person name="Rast P."/>
            <person name="Oberbeckmann S."/>
            <person name="Bunk B."/>
            <person name="Jeske O."/>
            <person name="Meyerdierks A."/>
            <person name="Storesund J.E."/>
            <person name="Kallscheuer N."/>
            <person name="Luecker S."/>
            <person name="Lage O.M."/>
            <person name="Pohl T."/>
            <person name="Merkel B.J."/>
            <person name="Hornburger P."/>
            <person name="Mueller R.-W."/>
            <person name="Bruemmer F."/>
            <person name="Labrenz M."/>
            <person name="Spormann A.M."/>
            <person name="Op Den Camp H."/>
            <person name="Overmann J."/>
            <person name="Amann R."/>
            <person name="Jetten M.S.M."/>
            <person name="Mascher T."/>
            <person name="Medema M.H."/>
            <person name="Devos D.P."/>
            <person name="Kaster A.-K."/>
            <person name="Ovreas L."/>
            <person name="Rohde M."/>
            <person name="Galperin M.Y."/>
            <person name="Jogler C."/>
        </authorList>
    </citation>
    <scope>NUCLEOTIDE SEQUENCE [LARGE SCALE GENOMIC DNA]</scope>
    <source>
        <strain evidence="7 8">Poly41</strain>
    </source>
</reference>
<dbReference type="PANTHER" id="PTHR30469">
    <property type="entry name" value="MULTIDRUG RESISTANCE PROTEIN MDTA"/>
    <property type="match status" value="1"/>
</dbReference>
<dbReference type="NCBIfam" id="TIGR01730">
    <property type="entry name" value="RND_mfp"/>
    <property type="match status" value="1"/>
</dbReference>
<feature type="domain" description="CusB-like beta-barrel" evidence="5">
    <location>
        <begin position="283"/>
        <end position="352"/>
    </location>
</feature>
<dbReference type="AlphaFoldDB" id="A0A5C6DIG7"/>
<dbReference type="InterPro" id="IPR058625">
    <property type="entry name" value="MdtA-like_BSH"/>
</dbReference>
<feature type="coiled-coil region" evidence="2">
    <location>
        <begin position="93"/>
        <end position="148"/>
    </location>
</feature>
<protein>
    <submittedName>
        <fullName evidence="7">Multidrug resistance protein MdtA</fullName>
    </submittedName>
</protein>
<dbReference type="Pfam" id="PF25989">
    <property type="entry name" value="YknX_C"/>
    <property type="match status" value="1"/>
</dbReference>
<dbReference type="Proteomes" id="UP000319143">
    <property type="component" value="Unassembled WGS sequence"/>
</dbReference>
<dbReference type="Gene3D" id="1.10.287.470">
    <property type="entry name" value="Helix hairpin bin"/>
    <property type="match status" value="2"/>
</dbReference>
<dbReference type="Pfam" id="PF25954">
    <property type="entry name" value="Beta-barrel_RND_2"/>
    <property type="match status" value="1"/>
</dbReference>
<name>A0A5C6DIG7_9BACT</name>
<dbReference type="InterPro" id="IPR058637">
    <property type="entry name" value="YknX-like_C"/>
</dbReference>
<feature type="chain" id="PRO_5022746937" evidence="3">
    <location>
        <begin position="30"/>
        <end position="432"/>
    </location>
</feature>
<dbReference type="GO" id="GO:0015562">
    <property type="term" value="F:efflux transmembrane transporter activity"/>
    <property type="evidence" value="ECO:0007669"/>
    <property type="project" value="TreeGrafter"/>
</dbReference>
<keyword evidence="3" id="KW-0732">Signal</keyword>
<evidence type="ECO:0000256" key="3">
    <source>
        <dbReference type="SAM" id="SignalP"/>
    </source>
</evidence>
<keyword evidence="8" id="KW-1185">Reference proteome</keyword>
<dbReference type="GO" id="GO:1990281">
    <property type="term" value="C:efflux pump complex"/>
    <property type="evidence" value="ECO:0007669"/>
    <property type="project" value="TreeGrafter"/>
</dbReference>
<feature type="domain" description="YknX-like C-terminal permuted SH3-like" evidence="6">
    <location>
        <begin position="361"/>
        <end position="429"/>
    </location>
</feature>
<sequence precursor="true">MQLFLSSSSRANRVVFGLLSACIPFPALGQAPVPVRVVSVQTAETIQTTVQPATVMPYFSVEIHPRVSGYLKSIAVDIGDKVAEGDRLAEVAVPELERRAEVMQAEIDQRQAKQTQAMAGIELAQANVDAAEARIREAKSKQVAVEASVAAAQAEHDRTDDLVNRQSIQARLLDEARMRLDSQKAARSAADSSVVAAQADVQVAKAKLAQAEADLNAAKAETRVAEAELQELRVMIDYAVLKAPFDGVVSQRLANLGDLVGASAQSQNALFLVNQVSRVRIHTFVPEREAAGVDRGDALVCSFPAFPNETISATVTRTSGRIDEATRTMLVEAEWENADGKLIPGMFGQATIELSVHANAKTLPASSLRFSADGQPYVYRIDADGIVSRADVKIGDDDGSTIEVMEGLDINDQVIDAHLQRFVDGQQVVVIN</sequence>
<organism evidence="7 8">
    <name type="scientific">Novipirellula artificiosorum</name>
    <dbReference type="NCBI Taxonomy" id="2528016"/>
    <lineage>
        <taxon>Bacteria</taxon>
        <taxon>Pseudomonadati</taxon>
        <taxon>Planctomycetota</taxon>
        <taxon>Planctomycetia</taxon>
        <taxon>Pirellulales</taxon>
        <taxon>Pirellulaceae</taxon>
        <taxon>Novipirellula</taxon>
    </lineage>
</organism>
<evidence type="ECO:0000259" key="5">
    <source>
        <dbReference type="Pfam" id="PF25954"/>
    </source>
</evidence>
<feature type="coiled-coil region" evidence="2">
    <location>
        <begin position="194"/>
        <end position="235"/>
    </location>
</feature>
<dbReference type="EMBL" id="SJPV01000006">
    <property type="protein sequence ID" value="TWU35874.1"/>
    <property type="molecule type" value="Genomic_DNA"/>
</dbReference>
<dbReference type="InterPro" id="IPR058792">
    <property type="entry name" value="Beta-barrel_RND_2"/>
</dbReference>
<accession>A0A5C6DIG7</accession>
<dbReference type="FunFam" id="2.40.30.170:FF:000010">
    <property type="entry name" value="Efflux RND transporter periplasmic adaptor subunit"/>
    <property type="match status" value="1"/>
</dbReference>
<evidence type="ECO:0000256" key="2">
    <source>
        <dbReference type="SAM" id="Coils"/>
    </source>
</evidence>
<feature type="domain" description="Multidrug resistance protein MdtA-like barrel-sandwich hybrid" evidence="4">
    <location>
        <begin position="61"/>
        <end position="270"/>
    </location>
</feature>
<dbReference type="InterPro" id="IPR006143">
    <property type="entry name" value="RND_pump_MFP"/>
</dbReference>
<evidence type="ECO:0000256" key="1">
    <source>
        <dbReference type="ARBA" id="ARBA00009477"/>
    </source>
</evidence>
<dbReference type="RefSeq" id="WP_146527954.1">
    <property type="nucleotide sequence ID" value="NZ_SJPV01000006.1"/>
</dbReference>
<comment type="caution">
    <text evidence="7">The sequence shown here is derived from an EMBL/GenBank/DDBJ whole genome shotgun (WGS) entry which is preliminary data.</text>
</comment>